<dbReference type="Pfam" id="PF01426">
    <property type="entry name" value="BAH"/>
    <property type="match status" value="1"/>
</dbReference>
<dbReference type="GO" id="GO:0003682">
    <property type="term" value="F:chromatin binding"/>
    <property type="evidence" value="ECO:0007669"/>
    <property type="project" value="InterPro"/>
</dbReference>
<sequence>MKLRLKKKNSAKSPKIQKIQEYSNLRLWNHLYSKGDVAQILENSDSSSYATILKILWNKNKDQIPQARIRWFFKPKDIYSNTEMFSQNELFDSNFIQNIDVTAIYGKAKVLSLDEYLSHTEGDNIFFTRAKWNIKTKELKPPVQKWKKVCNCNQIYNPDRDYEKCMKCKRLFHKECIGWKEGIVCGDCEG</sequence>
<organism evidence="2 3">
    <name type="scientific">Blepharisma stoltei</name>
    <dbReference type="NCBI Taxonomy" id="1481888"/>
    <lineage>
        <taxon>Eukaryota</taxon>
        <taxon>Sar</taxon>
        <taxon>Alveolata</taxon>
        <taxon>Ciliophora</taxon>
        <taxon>Postciliodesmatophora</taxon>
        <taxon>Heterotrichea</taxon>
        <taxon>Heterotrichida</taxon>
        <taxon>Blepharismidae</taxon>
        <taxon>Blepharisma</taxon>
    </lineage>
</organism>
<comment type="caution">
    <text evidence="2">The sequence shown here is derived from an EMBL/GenBank/DDBJ whole genome shotgun (WGS) entry which is preliminary data.</text>
</comment>
<feature type="domain" description="BAH" evidence="1">
    <location>
        <begin position="30"/>
        <end position="143"/>
    </location>
</feature>
<dbReference type="Gene3D" id="2.30.30.490">
    <property type="match status" value="1"/>
</dbReference>
<dbReference type="AlphaFoldDB" id="A0AAU9K4W4"/>
<proteinExistence type="predicted"/>
<reference evidence="2" key="1">
    <citation type="submission" date="2021-09" db="EMBL/GenBank/DDBJ databases">
        <authorList>
            <consortium name="AG Swart"/>
            <person name="Singh M."/>
            <person name="Singh A."/>
            <person name="Seah K."/>
            <person name="Emmerich C."/>
        </authorList>
    </citation>
    <scope>NUCLEOTIDE SEQUENCE</scope>
    <source>
        <strain evidence="2">ATCC30299</strain>
    </source>
</reference>
<dbReference type="InterPro" id="IPR043151">
    <property type="entry name" value="BAH_sf"/>
</dbReference>
<dbReference type="Proteomes" id="UP001162131">
    <property type="component" value="Unassembled WGS sequence"/>
</dbReference>
<dbReference type="EMBL" id="CAJZBQ010000055">
    <property type="protein sequence ID" value="CAG9332743.1"/>
    <property type="molecule type" value="Genomic_DNA"/>
</dbReference>
<evidence type="ECO:0000313" key="3">
    <source>
        <dbReference type="Proteomes" id="UP001162131"/>
    </source>
</evidence>
<evidence type="ECO:0000259" key="1">
    <source>
        <dbReference type="PROSITE" id="PS51038"/>
    </source>
</evidence>
<keyword evidence="3" id="KW-1185">Reference proteome</keyword>
<gene>
    <name evidence="2" type="ORF">BSTOLATCC_MIC57035</name>
</gene>
<name>A0AAU9K4W4_9CILI</name>
<dbReference type="PROSITE" id="PS51038">
    <property type="entry name" value="BAH"/>
    <property type="match status" value="1"/>
</dbReference>
<evidence type="ECO:0000313" key="2">
    <source>
        <dbReference type="EMBL" id="CAG9332743.1"/>
    </source>
</evidence>
<dbReference type="PANTHER" id="PTHR46364">
    <property type="entry name" value="OS08G0421900 PROTEIN"/>
    <property type="match status" value="1"/>
</dbReference>
<dbReference type="SMART" id="SM00439">
    <property type="entry name" value="BAH"/>
    <property type="match status" value="1"/>
</dbReference>
<dbReference type="InterPro" id="IPR001025">
    <property type="entry name" value="BAH_dom"/>
</dbReference>
<dbReference type="SUPFAM" id="SSF57903">
    <property type="entry name" value="FYVE/PHD zinc finger"/>
    <property type="match status" value="1"/>
</dbReference>
<dbReference type="InterPro" id="IPR011011">
    <property type="entry name" value="Znf_FYVE_PHD"/>
</dbReference>
<protein>
    <recommendedName>
        <fullName evidence="1">BAH domain-containing protein</fullName>
    </recommendedName>
</protein>
<accession>A0AAU9K4W4</accession>